<dbReference type="InterPro" id="IPR036770">
    <property type="entry name" value="Ankyrin_rpt-contain_sf"/>
</dbReference>
<dbReference type="SUPFAM" id="SSF48403">
    <property type="entry name" value="Ankyrin repeat"/>
    <property type="match status" value="1"/>
</dbReference>
<gene>
    <name evidence="5" type="ORF">TWF730_007421</name>
</gene>
<evidence type="ECO:0000256" key="3">
    <source>
        <dbReference type="PROSITE-ProRule" id="PRU00023"/>
    </source>
</evidence>
<evidence type="ECO:0000313" key="6">
    <source>
        <dbReference type="Proteomes" id="UP001373714"/>
    </source>
</evidence>
<dbReference type="PANTHER" id="PTHR24198">
    <property type="entry name" value="ANKYRIN REPEAT AND PROTEIN KINASE DOMAIN-CONTAINING PROTEIN"/>
    <property type="match status" value="1"/>
</dbReference>
<proteinExistence type="predicted"/>
<feature type="compositionally biased region" description="Polar residues" evidence="4">
    <location>
        <begin position="1059"/>
        <end position="1068"/>
    </location>
</feature>
<dbReference type="InterPro" id="IPR002110">
    <property type="entry name" value="Ankyrin_rpt"/>
</dbReference>
<keyword evidence="6" id="KW-1185">Reference proteome</keyword>
<feature type="region of interest" description="Disordered" evidence="4">
    <location>
        <begin position="982"/>
        <end position="1004"/>
    </location>
</feature>
<dbReference type="GO" id="GO:0005737">
    <property type="term" value="C:cytoplasm"/>
    <property type="evidence" value="ECO:0007669"/>
    <property type="project" value="TreeGrafter"/>
</dbReference>
<reference evidence="5 6" key="1">
    <citation type="submission" date="2019-10" db="EMBL/GenBank/DDBJ databases">
        <authorList>
            <person name="Palmer J.M."/>
        </authorList>
    </citation>
    <scope>NUCLEOTIDE SEQUENCE [LARGE SCALE GENOMIC DNA]</scope>
    <source>
        <strain evidence="5 6">TWF730</strain>
    </source>
</reference>
<evidence type="ECO:0000256" key="2">
    <source>
        <dbReference type="ARBA" id="ARBA00023043"/>
    </source>
</evidence>
<evidence type="ECO:0000256" key="1">
    <source>
        <dbReference type="ARBA" id="ARBA00022737"/>
    </source>
</evidence>
<keyword evidence="2 3" id="KW-0040">ANK repeat</keyword>
<protein>
    <recommendedName>
        <fullName evidence="7">Ankyrin repeat protein</fullName>
    </recommendedName>
</protein>
<dbReference type="Gene3D" id="1.25.40.20">
    <property type="entry name" value="Ankyrin repeat-containing domain"/>
    <property type="match status" value="1"/>
</dbReference>
<sequence length="1188" mass="135885">MSASTGVVAGRINKKKRYRAIEESNQLIRRISEPKPQNTRAKPTDILARYDVELKYYYLSRRYTLEKAREIMEILFRTGATASQYIGHVDRQDFEKKLTPEKWIEVAPYFYYYKNQKCSLGVKLNGSYIIDPVTVEREIRRNTKLTEQNRMKRLACTRSDTDYSLQAFTSDRIELYVPSSKVVRQKIPENILKQLPMFSIESLLHQASERLSSSGEIGGAANIFNIKTLKILFYKLSNNLARPIEVDRLLDQIMKSGHRSSLKMLFSFNVLPVKVTAEHMIPILLLRQDKDIIESIFEFCGLVPVQWYKHLFRVLSALVSSPDKSDEGHYDIKRLASKYNSASLRQFIIQGLNSVQFCTETVEEALALALSAFKYQLIPLDLIPLFLPQGLNWGEIEEFYFNKYGKAILEIKGRVGFSELLGLGFRRNLAYITLEAVLNNDIYKASVCFRELGFPPQFSEKLRNGAQDGEPLMAWEIIGVEYFHRLVLAAHDDKAFPFGYMLYAAYLQNNEKFGDFLLKFLRSFSGCNEKRVLLDALIIILASMESSHHQESSRWFDLVSYSDCSAIAEWLDWFTRNGININMSFIRLGSGYCNLFCYTVYKRLINASLFLLERVKEICTRETKNHHCLSASYYILLLYGISRDGSCGDLTAGEALLLGRLLDRGVFIDHFTKGELRQEFKDALTKRDISLTTRLWRYRWVIGPEDWVEGNGLRKNLLQWHLTPPNEQERQAHTEKIITGLKSEGLEWYPTRRIWIRDLSHSDSTSYEIQIYNVLQTLAAIANPVLLREAFVHRHDEAVAELNRSHEYAADLSPLQIAVIQGNLDCVKILLEMGADPREGVRWQYLGKRYTALHYAIKHGHLHITQVLLEYGARVCSPHENPVGEGIPEGPVELAVRLGRLDFLGLLLQVDHSARHEALLAAKKYSQINITAWIEQYWMGIPQRKAGDKWIYMTHEIERLPHAGSSRGAIEYFLDQDILNKDGEHRPQASQGQSIRPTSDEESNFDGELELAADVIIPQLEVEDAQMNEDMPVSSTIEGDTRMGEDHTISTPEERDTQMNENSPTSVQIDEGCPTPAQIDEDSPPSSLMDLCPATPAQEEMDTQIDEEFHSQATEGIFEINSHLGIEMQLPTLDEDYDMMEDHDLYELEETSLGLAGQSQLEALNTEKPDAAAWRESIGALFPNISFD</sequence>
<evidence type="ECO:0000256" key="4">
    <source>
        <dbReference type="SAM" id="MobiDB-lite"/>
    </source>
</evidence>
<dbReference type="PANTHER" id="PTHR24198:SF165">
    <property type="entry name" value="ANKYRIN REPEAT-CONTAINING PROTEIN-RELATED"/>
    <property type="match status" value="1"/>
</dbReference>
<dbReference type="EMBL" id="JAVHNS010000004">
    <property type="protein sequence ID" value="KAK6358066.1"/>
    <property type="molecule type" value="Genomic_DNA"/>
</dbReference>
<feature type="compositionally biased region" description="Basic and acidic residues" evidence="4">
    <location>
        <begin position="1039"/>
        <end position="1058"/>
    </location>
</feature>
<feature type="repeat" description="ANK" evidence="3">
    <location>
        <begin position="848"/>
        <end position="880"/>
    </location>
</feature>
<accession>A0AAV9V7P7</accession>
<dbReference type="SMART" id="SM00248">
    <property type="entry name" value="ANK"/>
    <property type="match status" value="2"/>
</dbReference>
<organism evidence="5 6">
    <name type="scientific">Orbilia blumenaviensis</name>
    <dbReference type="NCBI Taxonomy" id="1796055"/>
    <lineage>
        <taxon>Eukaryota</taxon>
        <taxon>Fungi</taxon>
        <taxon>Dikarya</taxon>
        <taxon>Ascomycota</taxon>
        <taxon>Pezizomycotina</taxon>
        <taxon>Orbiliomycetes</taxon>
        <taxon>Orbiliales</taxon>
        <taxon>Orbiliaceae</taxon>
        <taxon>Orbilia</taxon>
    </lineage>
</organism>
<feature type="repeat" description="ANK" evidence="3">
    <location>
        <begin position="810"/>
        <end position="836"/>
    </location>
</feature>
<name>A0AAV9V7P7_9PEZI</name>
<keyword evidence="1" id="KW-0677">Repeat</keyword>
<dbReference type="Proteomes" id="UP001373714">
    <property type="component" value="Unassembled WGS sequence"/>
</dbReference>
<dbReference type="Pfam" id="PF12796">
    <property type="entry name" value="Ank_2"/>
    <property type="match status" value="1"/>
</dbReference>
<feature type="region of interest" description="Disordered" evidence="4">
    <location>
        <begin position="1034"/>
        <end position="1069"/>
    </location>
</feature>
<dbReference type="PROSITE" id="PS50297">
    <property type="entry name" value="ANK_REP_REGION"/>
    <property type="match status" value="2"/>
</dbReference>
<feature type="compositionally biased region" description="Polar residues" evidence="4">
    <location>
        <begin position="988"/>
        <end position="997"/>
    </location>
</feature>
<evidence type="ECO:0008006" key="7">
    <source>
        <dbReference type="Google" id="ProtNLM"/>
    </source>
</evidence>
<comment type="caution">
    <text evidence="5">The sequence shown here is derived from an EMBL/GenBank/DDBJ whole genome shotgun (WGS) entry which is preliminary data.</text>
</comment>
<dbReference type="PROSITE" id="PS50088">
    <property type="entry name" value="ANK_REPEAT"/>
    <property type="match status" value="2"/>
</dbReference>
<dbReference type="AlphaFoldDB" id="A0AAV9V7P7"/>
<evidence type="ECO:0000313" key="5">
    <source>
        <dbReference type="EMBL" id="KAK6358066.1"/>
    </source>
</evidence>